<evidence type="ECO:0000313" key="7">
    <source>
        <dbReference type="EMBL" id="PZO22877.1"/>
    </source>
</evidence>
<comment type="caution">
    <text evidence="7">The sequence shown here is derived from an EMBL/GenBank/DDBJ whole genome shotgun (WGS) entry which is preliminary data.</text>
</comment>
<sequence>MQKLYKLTNRINFNHVRGDLFGGLTAAVIALPMALAFGVASGAGPEAGLYGAIVVGFFAALFGGTPTLISEPTGPMTVVITGVIAAMIANFDGDQAQAMPFVFTVVMMAGLFQIVIGALKMGKYVTLMPYNVVSGFMSGIGIILIILQLGPALGQATPAGGVLGTLQNLPELVTKADPAAAFLATLTVLMILFFPKGLRKFAPPQLVAMIVGTVLALTVLAGAGLKPIGDIPFSVPHLQFPVFEGSLLRNMLIDGIVLGMLGSIDALLTSVVADSLTRTEHDSNKELVGQGIGNIMSGLLGGLPGAGATMGTVVNIQAGGQTALSGLARAAILLVVVLGASGLTKHIPLAVLAGIIIKVGIDIIDWGFLKRAHYISRKSAAIMYGVIFLTVFVDLVVAVGVGVFVANVLTIDKLSQLRSDKGVTAITDSDDAIKLSAEESSLLHQGRDHILLFSLSGPMIFGVAKAIARQHKAVQNCQAMVLDLSEVPHLGVTTSLAIENAIQSAVDGGREVFVVGATGQTYKRLAKLGLLKVVPAEHFLEDRTEALRQALATIDLEDSVVSRGSMVEPQPI</sequence>
<dbReference type="SUPFAM" id="SSF52091">
    <property type="entry name" value="SpoIIaa-like"/>
    <property type="match status" value="1"/>
</dbReference>
<comment type="subcellular location">
    <subcellularLocation>
        <location evidence="1">Membrane</location>
        <topology evidence="1">Multi-pass membrane protein</topology>
    </subcellularLocation>
</comment>
<feature type="transmembrane region" description="Helical" evidence="5">
    <location>
        <begin position="99"/>
        <end position="119"/>
    </location>
</feature>
<keyword evidence="2 5" id="KW-0812">Transmembrane</keyword>
<dbReference type="InterPro" id="IPR011547">
    <property type="entry name" value="SLC26A/SulP_dom"/>
</dbReference>
<evidence type="ECO:0000256" key="3">
    <source>
        <dbReference type="ARBA" id="ARBA00022989"/>
    </source>
</evidence>
<dbReference type="PROSITE" id="PS50801">
    <property type="entry name" value="STAS"/>
    <property type="match status" value="1"/>
</dbReference>
<dbReference type="PANTHER" id="PTHR11814">
    <property type="entry name" value="SULFATE TRANSPORTER"/>
    <property type="match status" value="1"/>
</dbReference>
<dbReference type="GO" id="GO:0016020">
    <property type="term" value="C:membrane"/>
    <property type="evidence" value="ECO:0007669"/>
    <property type="project" value="UniProtKB-SubCell"/>
</dbReference>
<feature type="transmembrane region" description="Helical" evidence="5">
    <location>
        <begin position="326"/>
        <end position="343"/>
    </location>
</feature>
<reference evidence="8" key="1">
    <citation type="submission" date="2018-04" db="EMBL/GenBank/DDBJ databases">
        <authorList>
            <person name="Cornet L."/>
        </authorList>
    </citation>
    <scope>NUCLEOTIDE SEQUENCE [LARGE SCALE GENOMIC DNA]</scope>
</reference>
<dbReference type="InterPro" id="IPR002645">
    <property type="entry name" value="STAS_dom"/>
</dbReference>
<feature type="transmembrane region" description="Helical" evidence="5">
    <location>
        <begin position="76"/>
        <end position="93"/>
    </location>
</feature>
<feature type="transmembrane region" description="Helical" evidence="5">
    <location>
        <begin position="349"/>
        <end position="369"/>
    </location>
</feature>
<feature type="transmembrane region" description="Helical" evidence="5">
    <location>
        <begin position="49"/>
        <end position="69"/>
    </location>
</feature>
<organism evidence="7 8">
    <name type="scientific">Leptolyngbya foveolarum</name>
    <dbReference type="NCBI Taxonomy" id="47253"/>
    <lineage>
        <taxon>Bacteria</taxon>
        <taxon>Bacillati</taxon>
        <taxon>Cyanobacteriota</taxon>
        <taxon>Cyanophyceae</taxon>
        <taxon>Leptolyngbyales</taxon>
        <taxon>Leptolyngbyaceae</taxon>
        <taxon>Leptolyngbya group</taxon>
        <taxon>Leptolyngbya</taxon>
    </lineage>
</organism>
<gene>
    <name evidence="7" type="ORF">DCF25_01880</name>
</gene>
<dbReference type="Gene3D" id="3.30.750.24">
    <property type="entry name" value="STAS domain"/>
    <property type="match status" value="1"/>
</dbReference>
<proteinExistence type="predicted"/>
<evidence type="ECO:0000256" key="1">
    <source>
        <dbReference type="ARBA" id="ARBA00004141"/>
    </source>
</evidence>
<feature type="domain" description="STAS" evidence="6">
    <location>
        <begin position="450"/>
        <end position="550"/>
    </location>
</feature>
<protein>
    <submittedName>
        <fullName evidence="7">Sodium-independent anion transporter</fullName>
    </submittedName>
</protein>
<keyword evidence="3 5" id="KW-1133">Transmembrane helix</keyword>
<dbReference type="CDD" id="cd07042">
    <property type="entry name" value="STAS_SulP_like_sulfate_transporter"/>
    <property type="match status" value="1"/>
</dbReference>
<evidence type="ECO:0000256" key="4">
    <source>
        <dbReference type="ARBA" id="ARBA00023136"/>
    </source>
</evidence>
<dbReference type="GO" id="GO:0055085">
    <property type="term" value="P:transmembrane transport"/>
    <property type="evidence" value="ECO:0007669"/>
    <property type="project" value="InterPro"/>
</dbReference>
<dbReference type="InterPro" id="IPR001902">
    <property type="entry name" value="SLC26A/SulP_fam"/>
</dbReference>
<dbReference type="EMBL" id="QBMC01000006">
    <property type="protein sequence ID" value="PZO22877.1"/>
    <property type="molecule type" value="Genomic_DNA"/>
</dbReference>
<evidence type="ECO:0000259" key="6">
    <source>
        <dbReference type="PROSITE" id="PS50801"/>
    </source>
</evidence>
<feature type="transmembrane region" description="Helical" evidence="5">
    <location>
        <begin position="248"/>
        <end position="268"/>
    </location>
</feature>
<dbReference type="Pfam" id="PF01740">
    <property type="entry name" value="STAS"/>
    <property type="match status" value="1"/>
</dbReference>
<dbReference type="AlphaFoldDB" id="A0A2W4UUF5"/>
<dbReference type="InterPro" id="IPR036513">
    <property type="entry name" value="STAS_dom_sf"/>
</dbReference>
<feature type="transmembrane region" description="Helical" evidence="5">
    <location>
        <begin position="131"/>
        <end position="156"/>
    </location>
</feature>
<feature type="transmembrane region" description="Helical" evidence="5">
    <location>
        <begin position="176"/>
        <end position="194"/>
    </location>
</feature>
<feature type="transmembrane region" description="Helical" evidence="5">
    <location>
        <begin position="381"/>
        <end position="409"/>
    </location>
</feature>
<feature type="transmembrane region" description="Helical" evidence="5">
    <location>
        <begin position="206"/>
        <end position="228"/>
    </location>
</feature>
<evidence type="ECO:0000313" key="8">
    <source>
        <dbReference type="Proteomes" id="UP000249354"/>
    </source>
</evidence>
<name>A0A2W4UUF5_9CYAN</name>
<evidence type="ECO:0000256" key="5">
    <source>
        <dbReference type="SAM" id="Phobius"/>
    </source>
</evidence>
<evidence type="ECO:0000256" key="2">
    <source>
        <dbReference type="ARBA" id="ARBA00022692"/>
    </source>
</evidence>
<feature type="transmembrane region" description="Helical" evidence="5">
    <location>
        <begin position="20"/>
        <end position="43"/>
    </location>
</feature>
<dbReference type="Proteomes" id="UP000249354">
    <property type="component" value="Unassembled WGS sequence"/>
</dbReference>
<accession>A0A2W4UUF5</accession>
<keyword evidence="4 5" id="KW-0472">Membrane</keyword>
<reference evidence="7 8" key="2">
    <citation type="submission" date="2018-06" db="EMBL/GenBank/DDBJ databases">
        <title>Metagenomic assembly of (sub)arctic Cyanobacteria and their associated microbiome from non-axenic cultures.</title>
        <authorList>
            <person name="Baurain D."/>
        </authorList>
    </citation>
    <scope>NUCLEOTIDE SEQUENCE [LARGE SCALE GENOMIC DNA]</scope>
    <source>
        <strain evidence="7">ULC129bin1</strain>
    </source>
</reference>
<dbReference type="Pfam" id="PF00916">
    <property type="entry name" value="Sulfate_transp"/>
    <property type="match status" value="1"/>
</dbReference>